<name>A0A2T4FM90_9PSED</name>
<dbReference type="EMBL" id="PYWW01000055">
    <property type="protein sequence ID" value="PTC24531.1"/>
    <property type="molecule type" value="Genomic_DNA"/>
</dbReference>
<comment type="caution">
    <text evidence="2">The sequence shown here is derived from an EMBL/GenBank/DDBJ whole genome shotgun (WGS) entry which is preliminary data.</text>
</comment>
<protein>
    <submittedName>
        <fullName evidence="2">Uncharacterized protein</fullName>
    </submittedName>
</protein>
<dbReference type="EMBL" id="MAUE01000023">
    <property type="protein sequence ID" value="OCW25458.1"/>
    <property type="molecule type" value="Genomic_DNA"/>
</dbReference>
<organism evidence="2 4">
    <name type="scientific">Pseudomonas aylmerensis</name>
    <dbReference type="NCBI Taxonomy" id="1869229"/>
    <lineage>
        <taxon>Bacteria</taxon>
        <taxon>Pseudomonadati</taxon>
        <taxon>Pseudomonadota</taxon>
        <taxon>Gammaproteobacteria</taxon>
        <taxon>Pseudomonadales</taxon>
        <taxon>Pseudomonadaceae</taxon>
        <taxon>Pseudomonas</taxon>
    </lineage>
</organism>
<dbReference type="Proteomes" id="UP000095081">
    <property type="component" value="Unassembled WGS sequence"/>
</dbReference>
<evidence type="ECO:0000313" key="1">
    <source>
        <dbReference type="EMBL" id="OCW25458.1"/>
    </source>
</evidence>
<dbReference type="AlphaFoldDB" id="A0A2T4FM90"/>
<evidence type="ECO:0000313" key="3">
    <source>
        <dbReference type="Proteomes" id="UP000095081"/>
    </source>
</evidence>
<dbReference type="Gene3D" id="2.60.120.990">
    <property type="match status" value="1"/>
</dbReference>
<dbReference type="OrthoDB" id="1988917at2"/>
<evidence type="ECO:0000313" key="4">
    <source>
        <dbReference type="Proteomes" id="UP000240571"/>
    </source>
</evidence>
<accession>A0A2T4FM90</accession>
<dbReference type="RefSeq" id="WP_065905042.1">
    <property type="nucleotide sequence ID" value="NZ_MAUE01000023.1"/>
</dbReference>
<dbReference type="Proteomes" id="UP000240571">
    <property type="component" value="Unassembled WGS sequence"/>
</dbReference>
<proteinExistence type="predicted"/>
<keyword evidence="3" id="KW-1185">Reference proteome</keyword>
<evidence type="ECO:0000313" key="2">
    <source>
        <dbReference type="EMBL" id="PTC24531.1"/>
    </source>
</evidence>
<gene>
    <name evidence="1" type="ORF">BBG20_16110</name>
    <name evidence="2" type="ORF">C9382_26120</name>
</gene>
<reference evidence="1 3" key="1">
    <citation type="submission" date="2016-06" db="EMBL/GenBank/DDBJ databases">
        <title>Draft genome sequence of Pseudomonas sp. S1E40, a novel strain antagonistic activity to fungal plant pathogen.</title>
        <authorList>
            <person name="Tambong J.T."/>
            <person name="Tchagang C."/>
            <person name="Xu R."/>
        </authorList>
    </citation>
    <scope>NUCLEOTIDE SEQUENCE [LARGE SCALE GENOMIC DNA]</scope>
    <source>
        <strain evidence="1 3">S1E40</strain>
    </source>
</reference>
<reference evidence="2 4" key="2">
    <citation type="submission" date="2018-03" db="EMBL/GenBank/DDBJ databases">
        <title>Diversity of bacteria associated with corn roots inoculated with woodland soils in Canada, and Description of Pseudomonas aylmerense sp. nov.</title>
        <authorList>
            <person name="Tambong J.T."/>
            <person name="Xu R."/>
            <person name="Tchagang C."/>
        </authorList>
    </citation>
    <scope>NUCLEOTIDE SEQUENCE [LARGE SCALE GENOMIC DNA]</scope>
    <source>
        <strain evidence="2 4">S1E44</strain>
    </source>
</reference>
<sequence length="233" mass="26775">MTPFNQQRALQFSDQFVECYLVENVKDFTVEAGVVVNLDHRPMSIGGPVSSVVPAWKSTMLFNAVVAEAARMAVFRVRSEVDLGGIVLGEWDWFGNRFAKFPRTTPLYISRYDEIGAVRLDPFAFANQREAVVDAREYTIRLNLWWAPTNTDCYLHNEHPFVEIHTQIHGAGRIQLFRERDASTLYRQISMAPGYTHDPFTLVDSEGSPTYPWHRYWSDSDAIWLAIEFHPKG</sequence>